<evidence type="ECO:0000256" key="8">
    <source>
        <dbReference type="RuleBase" id="RU363041"/>
    </source>
</evidence>
<evidence type="ECO:0000256" key="6">
    <source>
        <dbReference type="ARBA" id="ARBA00022989"/>
    </source>
</evidence>
<keyword evidence="3" id="KW-0813">Transport</keyword>
<dbReference type="RefSeq" id="WP_344484129.1">
    <property type="nucleotide sequence ID" value="NZ_BAAAQF010000005.1"/>
</dbReference>
<dbReference type="PANTHER" id="PTHR30269">
    <property type="entry name" value="TRANSMEMBRANE PROTEIN YFCA"/>
    <property type="match status" value="1"/>
</dbReference>
<dbReference type="EMBL" id="BAAAQF010000005">
    <property type="protein sequence ID" value="GAA1670725.1"/>
    <property type="molecule type" value="Genomic_DNA"/>
</dbReference>
<evidence type="ECO:0000256" key="7">
    <source>
        <dbReference type="ARBA" id="ARBA00023136"/>
    </source>
</evidence>
<evidence type="ECO:0000256" key="3">
    <source>
        <dbReference type="ARBA" id="ARBA00022448"/>
    </source>
</evidence>
<dbReference type="Proteomes" id="UP001499851">
    <property type="component" value="Unassembled WGS sequence"/>
</dbReference>
<protein>
    <recommendedName>
        <fullName evidence="8">Probable membrane transporter protein</fullName>
    </recommendedName>
</protein>
<sequence>MLTLLGVFAVLAVASVVRSTAGFGFSLVAVPPLAFLLDPVTAVVVSSIIAAPVSVSIAVKNRADIDRRLLAVILGCGVPGVPLGVWALSALPQTGLMFVIAGVVLLGTAIVWARVALPGGTATLAGVSFFAGASYGATGVDGPPMVAAAQGLGLEPRVQRATLAVSFAATSIAAMIGFAVAGALTAEVGKAVLIGLPGLVIGIVAGEHLFKRLDAARFRRVVLALLVVSSASVLARAFAVA</sequence>
<comment type="similarity">
    <text evidence="2 8">Belongs to the 4-toluene sulfonate uptake permease (TSUP) (TC 2.A.102) family.</text>
</comment>
<dbReference type="PANTHER" id="PTHR30269:SF37">
    <property type="entry name" value="MEMBRANE TRANSPORTER PROTEIN"/>
    <property type="match status" value="1"/>
</dbReference>
<evidence type="ECO:0000313" key="10">
    <source>
        <dbReference type="Proteomes" id="UP001499851"/>
    </source>
</evidence>
<feature type="transmembrane region" description="Helical" evidence="8">
    <location>
        <begin position="69"/>
        <end position="89"/>
    </location>
</feature>
<organism evidence="9 10">
    <name type="scientific">Glycomyces endophyticus</name>
    <dbReference type="NCBI Taxonomy" id="480996"/>
    <lineage>
        <taxon>Bacteria</taxon>
        <taxon>Bacillati</taxon>
        <taxon>Actinomycetota</taxon>
        <taxon>Actinomycetes</taxon>
        <taxon>Glycomycetales</taxon>
        <taxon>Glycomycetaceae</taxon>
        <taxon>Glycomyces</taxon>
    </lineage>
</organism>
<dbReference type="InterPro" id="IPR002781">
    <property type="entry name" value="TM_pro_TauE-like"/>
</dbReference>
<reference evidence="10" key="1">
    <citation type="journal article" date="2019" name="Int. J. Syst. Evol. Microbiol.">
        <title>The Global Catalogue of Microorganisms (GCM) 10K type strain sequencing project: providing services to taxonomists for standard genome sequencing and annotation.</title>
        <authorList>
            <consortium name="The Broad Institute Genomics Platform"/>
            <consortium name="The Broad Institute Genome Sequencing Center for Infectious Disease"/>
            <person name="Wu L."/>
            <person name="Ma J."/>
        </authorList>
    </citation>
    <scope>NUCLEOTIDE SEQUENCE [LARGE SCALE GENOMIC DNA]</scope>
    <source>
        <strain evidence="10">JCM 16001</strain>
    </source>
</reference>
<comment type="caution">
    <text evidence="9">The sequence shown here is derived from an EMBL/GenBank/DDBJ whole genome shotgun (WGS) entry which is preliminary data.</text>
</comment>
<evidence type="ECO:0000256" key="2">
    <source>
        <dbReference type="ARBA" id="ARBA00009142"/>
    </source>
</evidence>
<evidence type="ECO:0000313" key="9">
    <source>
        <dbReference type="EMBL" id="GAA1670725.1"/>
    </source>
</evidence>
<keyword evidence="4 8" id="KW-1003">Cell membrane</keyword>
<name>A0ABP4SJZ8_9ACTN</name>
<keyword evidence="6 8" id="KW-1133">Transmembrane helix</keyword>
<feature type="transmembrane region" description="Helical" evidence="8">
    <location>
        <begin position="34"/>
        <end position="57"/>
    </location>
</feature>
<proteinExistence type="inferred from homology"/>
<evidence type="ECO:0000256" key="1">
    <source>
        <dbReference type="ARBA" id="ARBA00004651"/>
    </source>
</evidence>
<feature type="transmembrane region" description="Helical" evidence="8">
    <location>
        <begin position="222"/>
        <end position="239"/>
    </location>
</feature>
<feature type="transmembrane region" description="Helical" evidence="8">
    <location>
        <begin position="163"/>
        <end position="185"/>
    </location>
</feature>
<accession>A0ABP4SJZ8</accession>
<comment type="subcellular location">
    <subcellularLocation>
        <location evidence="1 8">Cell membrane</location>
        <topology evidence="1 8">Multi-pass membrane protein</topology>
    </subcellularLocation>
</comment>
<evidence type="ECO:0000256" key="4">
    <source>
        <dbReference type="ARBA" id="ARBA00022475"/>
    </source>
</evidence>
<keyword evidence="7 8" id="KW-0472">Membrane</keyword>
<feature type="transmembrane region" description="Helical" evidence="8">
    <location>
        <begin position="191"/>
        <end position="210"/>
    </location>
</feature>
<keyword evidence="10" id="KW-1185">Reference proteome</keyword>
<feature type="transmembrane region" description="Helical" evidence="8">
    <location>
        <begin position="95"/>
        <end position="113"/>
    </location>
</feature>
<keyword evidence="5 8" id="KW-0812">Transmembrane</keyword>
<dbReference type="Pfam" id="PF01925">
    <property type="entry name" value="TauE"/>
    <property type="match status" value="1"/>
</dbReference>
<gene>
    <name evidence="9" type="ORF">GCM10009830_15840</name>
</gene>
<evidence type="ECO:0000256" key="5">
    <source>
        <dbReference type="ARBA" id="ARBA00022692"/>
    </source>
</evidence>
<dbReference type="InterPro" id="IPR052017">
    <property type="entry name" value="TSUP"/>
</dbReference>